<evidence type="ECO:0000313" key="7">
    <source>
        <dbReference type="EMBL" id="TRX73763.1"/>
    </source>
</evidence>
<evidence type="ECO:0000256" key="3">
    <source>
        <dbReference type="ARBA" id="ARBA00023004"/>
    </source>
</evidence>
<dbReference type="GO" id="GO:0046872">
    <property type="term" value="F:metal ion binding"/>
    <property type="evidence" value="ECO:0007669"/>
    <property type="project" value="UniProtKB-KW"/>
</dbReference>
<dbReference type="GO" id="GO:0020037">
    <property type="term" value="F:heme binding"/>
    <property type="evidence" value="ECO:0007669"/>
    <property type="project" value="InterPro"/>
</dbReference>
<dbReference type="AlphaFoldDB" id="A0A553GWB9"/>
<proteinExistence type="predicted"/>
<accession>A0A553GWB9</accession>
<evidence type="ECO:0000256" key="1">
    <source>
        <dbReference type="ARBA" id="ARBA00022617"/>
    </source>
</evidence>
<dbReference type="PANTHER" id="PTHR40394:SF2">
    <property type="entry name" value="QUINOL:CYTOCHROME C OXIDOREDUCTASE MEMBRANE PROTEIN"/>
    <property type="match status" value="1"/>
</dbReference>
<dbReference type="Pfam" id="PF13442">
    <property type="entry name" value="Cytochrome_CBB3"/>
    <property type="match status" value="1"/>
</dbReference>
<dbReference type="Gene3D" id="1.10.760.10">
    <property type="entry name" value="Cytochrome c-like domain"/>
    <property type="match status" value="1"/>
</dbReference>
<evidence type="ECO:0000256" key="2">
    <source>
        <dbReference type="ARBA" id="ARBA00022723"/>
    </source>
</evidence>
<dbReference type="Proteomes" id="UP000315235">
    <property type="component" value="Unassembled WGS sequence"/>
</dbReference>
<evidence type="ECO:0000313" key="8">
    <source>
        <dbReference type="Proteomes" id="UP000315235"/>
    </source>
</evidence>
<feature type="region of interest" description="Disordered" evidence="5">
    <location>
        <begin position="1"/>
        <end position="40"/>
    </location>
</feature>
<gene>
    <name evidence="7" type="ORF">FM069_16590</name>
</gene>
<feature type="domain" description="Cytochrome c" evidence="6">
    <location>
        <begin position="50"/>
        <end position="135"/>
    </location>
</feature>
<dbReference type="InterPro" id="IPR009056">
    <property type="entry name" value="Cyt_c-like_dom"/>
</dbReference>
<comment type="caution">
    <text evidence="7">The sequence shown here is derived from an EMBL/GenBank/DDBJ whole genome shotgun (WGS) entry which is preliminary data.</text>
</comment>
<dbReference type="EMBL" id="VJOY01000012">
    <property type="protein sequence ID" value="TRX73763.1"/>
    <property type="molecule type" value="Genomic_DNA"/>
</dbReference>
<name>A0A553GWB9_9PSED</name>
<keyword evidence="1 4" id="KW-0349">Heme</keyword>
<dbReference type="PANTHER" id="PTHR40394">
    <property type="entry name" value="LIPOPROTEIN-RELATED"/>
    <property type="match status" value="1"/>
</dbReference>
<keyword evidence="2 4" id="KW-0479">Metal-binding</keyword>
<dbReference type="PROSITE" id="PS51007">
    <property type="entry name" value="CYTC"/>
    <property type="match status" value="1"/>
</dbReference>
<dbReference type="OrthoDB" id="9779283at2"/>
<dbReference type="GO" id="GO:0009055">
    <property type="term" value="F:electron transfer activity"/>
    <property type="evidence" value="ECO:0007669"/>
    <property type="project" value="InterPro"/>
</dbReference>
<protein>
    <submittedName>
        <fullName evidence="7">Cytochrome c</fullName>
    </submittedName>
</protein>
<dbReference type="InterPro" id="IPR036909">
    <property type="entry name" value="Cyt_c-like_dom_sf"/>
</dbReference>
<evidence type="ECO:0000256" key="4">
    <source>
        <dbReference type="PROSITE-ProRule" id="PRU00433"/>
    </source>
</evidence>
<sequence length="158" mass="16999">MSRQHKAQDQAASTFFADGKVDQAPPPGVVSREQAARDAELARRPPLDAALLARGAERYRIYCAPCHGLAGDGHGLVVARGFPAPPAFTEARLREAPDRHFMEVIANGYGQMYGYAARVPPADRWAIVAHIRALQLSQHTEAASLPDAQRRALPGGAP</sequence>
<organism evidence="7 8">
    <name type="scientific">Pseudomonas mangiferae</name>
    <dbReference type="NCBI Taxonomy" id="2593654"/>
    <lineage>
        <taxon>Bacteria</taxon>
        <taxon>Pseudomonadati</taxon>
        <taxon>Pseudomonadota</taxon>
        <taxon>Gammaproteobacteria</taxon>
        <taxon>Pseudomonadales</taxon>
        <taxon>Pseudomonadaceae</taxon>
        <taxon>Pseudomonas</taxon>
    </lineage>
</organism>
<reference evidence="7 8" key="1">
    <citation type="submission" date="2019-07" db="EMBL/GenBank/DDBJ databases">
        <title>Pseudomonas mangiferae sp. nov., isolated from bark of mango tree in Thailand.</title>
        <authorList>
            <person name="Srisuk N."/>
            <person name="Anurat P."/>
        </authorList>
    </citation>
    <scope>NUCLEOTIDE SEQUENCE [LARGE SCALE GENOMIC DNA]</scope>
    <source>
        <strain evidence="7 8">DMKU_BBB3-04</strain>
    </source>
</reference>
<evidence type="ECO:0000256" key="5">
    <source>
        <dbReference type="SAM" id="MobiDB-lite"/>
    </source>
</evidence>
<evidence type="ECO:0000259" key="6">
    <source>
        <dbReference type="PROSITE" id="PS51007"/>
    </source>
</evidence>
<keyword evidence="3 4" id="KW-0408">Iron</keyword>
<keyword evidence="8" id="KW-1185">Reference proteome</keyword>
<dbReference type="SUPFAM" id="SSF46626">
    <property type="entry name" value="Cytochrome c"/>
    <property type="match status" value="1"/>
</dbReference>